<dbReference type="SUPFAM" id="SSF50729">
    <property type="entry name" value="PH domain-like"/>
    <property type="match status" value="1"/>
</dbReference>
<dbReference type="EMBL" id="CAJPEX010000506">
    <property type="protein sequence ID" value="CAG0916058.1"/>
    <property type="molecule type" value="Genomic_DNA"/>
</dbReference>
<evidence type="ECO:0000259" key="2">
    <source>
        <dbReference type="Pfam" id="PF02893"/>
    </source>
</evidence>
<dbReference type="GO" id="GO:0003713">
    <property type="term" value="F:transcription coactivator activity"/>
    <property type="evidence" value="ECO:0007669"/>
    <property type="project" value="InterPro"/>
</dbReference>
<dbReference type="AlphaFoldDB" id="A0A7R9BK01"/>
<reference evidence="3" key="1">
    <citation type="submission" date="2020-11" db="EMBL/GenBank/DDBJ databases">
        <authorList>
            <person name="Tran Van P."/>
        </authorList>
    </citation>
    <scope>NUCLEOTIDE SEQUENCE</scope>
</reference>
<sequence>MSLNVASSGNSVLVYTGEYILLYCSKVKVWFSGQKDKNEFAKTAKGDLYLTTHRIIFLNKSKKQETMNLRSFSFPFTNISNVEIRQPIFCPNYIVGDVEAEPGGGFQGSVKLKVSFTGGGAIDFARALQRAANLAKQRAQDPSGVLMDGAGAPGGGGQYEGPAQPAPPNYYDLPPPSYDEIQAPRDQFPLRPEPGTVMVMESNPPYPGIAPSYMTPDQQLGYGQDGQANDPRMNVVSGPAIYRPPML</sequence>
<name>A0A7R9BK01_9CRUS</name>
<dbReference type="OrthoDB" id="1259151at2759"/>
<dbReference type="PANTHER" id="PTHR31606">
    <property type="entry name" value="WW DOMAIN BINDING PROTEIN 2, ISOFORM E"/>
    <property type="match status" value="1"/>
</dbReference>
<evidence type="ECO:0000313" key="3">
    <source>
        <dbReference type="EMBL" id="CAD7275906.1"/>
    </source>
</evidence>
<dbReference type="CDD" id="cd13214">
    <property type="entry name" value="PH-GRAM_WBP2"/>
    <property type="match status" value="1"/>
</dbReference>
<feature type="region of interest" description="Disordered" evidence="1">
    <location>
        <begin position="139"/>
        <end position="169"/>
    </location>
</feature>
<organism evidence="3">
    <name type="scientific">Notodromas monacha</name>
    <dbReference type="NCBI Taxonomy" id="399045"/>
    <lineage>
        <taxon>Eukaryota</taxon>
        <taxon>Metazoa</taxon>
        <taxon>Ecdysozoa</taxon>
        <taxon>Arthropoda</taxon>
        <taxon>Crustacea</taxon>
        <taxon>Oligostraca</taxon>
        <taxon>Ostracoda</taxon>
        <taxon>Podocopa</taxon>
        <taxon>Podocopida</taxon>
        <taxon>Cypridocopina</taxon>
        <taxon>Cypridoidea</taxon>
        <taxon>Cyprididae</taxon>
        <taxon>Notodromas</taxon>
    </lineage>
</organism>
<dbReference type="InterPro" id="IPR004182">
    <property type="entry name" value="GRAM"/>
</dbReference>
<dbReference type="GO" id="GO:0005634">
    <property type="term" value="C:nucleus"/>
    <property type="evidence" value="ECO:0007669"/>
    <property type="project" value="TreeGrafter"/>
</dbReference>
<evidence type="ECO:0000313" key="4">
    <source>
        <dbReference type="Proteomes" id="UP000678499"/>
    </source>
</evidence>
<evidence type="ECO:0000256" key="1">
    <source>
        <dbReference type="SAM" id="MobiDB-lite"/>
    </source>
</evidence>
<dbReference type="InterPro" id="IPR044852">
    <property type="entry name" value="WBP2-like"/>
</dbReference>
<dbReference type="Proteomes" id="UP000678499">
    <property type="component" value="Unassembled WGS sequence"/>
</dbReference>
<dbReference type="Gene3D" id="2.30.29.30">
    <property type="entry name" value="Pleckstrin-homology domain (PH domain)/Phosphotyrosine-binding domain (PTB)"/>
    <property type="match status" value="1"/>
</dbReference>
<protein>
    <recommendedName>
        <fullName evidence="2">GRAM domain-containing protein</fullName>
    </recommendedName>
</protein>
<dbReference type="InterPro" id="IPR011993">
    <property type="entry name" value="PH-like_dom_sf"/>
</dbReference>
<keyword evidence="4" id="KW-1185">Reference proteome</keyword>
<dbReference type="GO" id="GO:0031490">
    <property type="term" value="F:chromatin DNA binding"/>
    <property type="evidence" value="ECO:0007669"/>
    <property type="project" value="TreeGrafter"/>
</dbReference>
<accession>A0A7R9BK01</accession>
<feature type="domain" description="GRAM" evidence="2">
    <location>
        <begin position="43"/>
        <end position="132"/>
    </location>
</feature>
<dbReference type="PANTHER" id="PTHR31606:SF1">
    <property type="entry name" value="WW DOMAIN BINDING PROTEIN 2, ISOFORM E"/>
    <property type="match status" value="1"/>
</dbReference>
<gene>
    <name evidence="3" type="ORF">NMOB1V02_LOCUS3692</name>
</gene>
<feature type="region of interest" description="Disordered" evidence="1">
    <location>
        <begin position="208"/>
        <end position="236"/>
    </location>
</feature>
<dbReference type="Pfam" id="PF02893">
    <property type="entry name" value="GRAM"/>
    <property type="match status" value="1"/>
</dbReference>
<proteinExistence type="predicted"/>
<dbReference type="EMBL" id="OA882543">
    <property type="protein sequence ID" value="CAD7275906.1"/>
    <property type="molecule type" value="Genomic_DNA"/>
</dbReference>